<keyword evidence="2" id="KW-1185">Reference proteome</keyword>
<accession>A0ABQ3LJP9</accession>
<name>A0ABQ3LJP9_9SPHN</name>
<dbReference type="RefSeq" id="WP_189676467.1">
    <property type="nucleotide sequence ID" value="NZ_BNAQ01000003.1"/>
</dbReference>
<dbReference type="Proteomes" id="UP000652430">
    <property type="component" value="Unassembled WGS sequence"/>
</dbReference>
<proteinExistence type="predicted"/>
<organism evidence="1 2">
    <name type="scientific">Sphingomonas glacialis</name>
    <dbReference type="NCBI Taxonomy" id="658225"/>
    <lineage>
        <taxon>Bacteria</taxon>
        <taxon>Pseudomonadati</taxon>
        <taxon>Pseudomonadota</taxon>
        <taxon>Alphaproteobacteria</taxon>
        <taxon>Sphingomonadales</taxon>
        <taxon>Sphingomonadaceae</taxon>
        <taxon>Sphingomonas</taxon>
    </lineage>
</organism>
<comment type="caution">
    <text evidence="1">The sequence shown here is derived from an EMBL/GenBank/DDBJ whole genome shotgun (WGS) entry which is preliminary data.</text>
</comment>
<evidence type="ECO:0000313" key="1">
    <source>
        <dbReference type="EMBL" id="GHH18372.1"/>
    </source>
</evidence>
<sequence>MRSVLKSDFLWKFVGGFALGALALVTLHPMEPARAATASQVAAAR</sequence>
<reference evidence="2" key="1">
    <citation type="journal article" date="2019" name="Int. J. Syst. Evol. Microbiol.">
        <title>The Global Catalogue of Microorganisms (GCM) 10K type strain sequencing project: providing services to taxonomists for standard genome sequencing and annotation.</title>
        <authorList>
            <consortium name="The Broad Institute Genomics Platform"/>
            <consortium name="The Broad Institute Genome Sequencing Center for Infectious Disease"/>
            <person name="Wu L."/>
            <person name="Ma J."/>
        </authorList>
    </citation>
    <scope>NUCLEOTIDE SEQUENCE [LARGE SCALE GENOMIC DNA]</scope>
    <source>
        <strain evidence="2">CGMCC 1.8957</strain>
    </source>
</reference>
<protein>
    <submittedName>
        <fullName evidence="1">Uncharacterized protein</fullName>
    </submittedName>
</protein>
<dbReference type="EMBL" id="BNAQ01000003">
    <property type="protein sequence ID" value="GHH18372.1"/>
    <property type="molecule type" value="Genomic_DNA"/>
</dbReference>
<gene>
    <name evidence="1" type="ORF">GCM10008023_24150</name>
</gene>
<evidence type="ECO:0000313" key="2">
    <source>
        <dbReference type="Proteomes" id="UP000652430"/>
    </source>
</evidence>